<dbReference type="EMBL" id="QNUL01000039">
    <property type="protein sequence ID" value="REA56433.1"/>
    <property type="molecule type" value="Genomic_DNA"/>
</dbReference>
<comment type="caution">
    <text evidence="1">The sequence shown here is derived from an EMBL/GenBank/DDBJ whole genome shotgun (WGS) entry which is preliminary data.</text>
</comment>
<dbReference type="RefSeq" id="WP_115834068.1">
    <property type="nucleotide sequence ID" value="NZ_QNUL01000039.1"/>
</dbReference>
<name>A0A3D8Y396_9BACT</name>
<sequence>MKTQLIKYLEAIYPLSDEFKKSLAEVIVTKAVRKTDTLTQSNTIASIWLLEKGLAKGCYDDQYGKEHITRFWKQGELMLLSYDRAAHIRADRIVLLENSTVSTMSYASIIFLYDRFAETAKLASRILLNDRNLSEQRAFLCSLPIGEAYLEFTRLFPSHRLLHKDIASYLDISRSRLSKIKANL</sequence>
<dbReference type="Gene3D" id="2.60.120.10">
    <property type="entry name" value="Jelly Rolls"/>
    <property type="match status" value="1"/>
</dbReference>
<accession>A0A3D8Y396</accession>
<reference evidence="1 2" key="1">
    <citation type="submission" date="2018-07" db="EMBL/GenBank/DDBJ databases">
        <title>Dyadobacter roseus sp. nov., isolated from rose rhizosphere soil.</title>
        <authorList>
            <person name="Chen L."/>
        </authorList>
    </citation>
    <scope>NUCLEOTIDE SEQUENCE [LARGE SCALE GENOMIC DNA]</scope>
    <source>
        <strain evidence="1 2">RS19</strain>
    </source>
</reference>
<dbReference type="AlphaFoldDB" id="A0A3D8Y396"/>
<evidence type="ECO:0000313" key="1">
    <source>
        <dbReference type="EMBL" id="REA56433.1"/>
    </source>
</evidence>
<evidence type="ECO:0008006" key="3">
    <source>
        <dbReference type="Google" id="ProtNLM"/>
    </source>
</evidence>
<dbReference type="InterPro" id="IPR018490">
    <property type="entry name" value="cNMP-bd_dom_sf"/>
</dbReference>
<evidence type="ECO:0000313" key="2">
    <source>
        <dbReference type="Proteomes" id="UP000256373"/>
    </source>
</evidence>
<keyword evidence="2" id="KW-1185">Reference proteome</keyword>
<dbReference type="Proteomes" id="UP000256373">
    <property type="component" value="Unassembled WGS sequence"/>
</dbReference>
<proteinExistence type="predicted"/>
<protein>
    <recommendedName>
        <fullName evidence="3">Crp/Fnr family transcriptional regulator</fullName>
    </recommendedName>
</protein>
<dbReference type="OrthoDB" id="947112at2"/>
<gene>
    <name evidence="1" type="ORF">DSL64_26935</name>
</gene>
<dbReference type="SUPFAM" id="SSF51206">
    <property type="entry name" value="cAMP-binding domain-like"/>
    <property type="match status" value="1"/>
</dbReference>
<organism evidence="1 2">
    <name type="scientific">Dyadobacter luteus</name>
    <dbReference type="NCBI Taxonomy" id="2259619"/>
    <lineage>
        <taxon>Bacteria</taxon>
        <taxon>Pseudomonadati</taxon>
        <taxon>Bacteroidota</taxon>
        <taxon>Cytophagia</taxon>
        <taxon>Cytophagales</taxon>
        <taxon>Spirosomataceae</taxon>
        <taxon>Dyadobacter</taxon>
    </lineage>
</organism>
<dbReference type="InterPro" id="IPR014710">
    <property type="entry name" value="RmlC-like_jellyroll"/>
</dbReference>